<dbReference type="NCBIfam" id="NF040586">
    <property type="entry name" value="FxSxx_TPR"/>
    <property type="match status" value="1"/>
</dbReference>
<feature type="chain" id="PRO_5042263997" evidence="1">
    <location>
        <begin position="26"/>
        <end position="714"/>
    </location>
</feature>
<dbReference type="InterPro" id="IPR011990">
    <property type="entry name" value="TPR-like_helical_dom_sf"/>
</dbReference>
<feature type="domain" description="NB-ARC" evidence="2">
    <location>
        <begin position="70"/>
        <end position="219"/>
    </location>
</feature>
<sequence length="714" mass="77881">MDLPTAVAVATSVAALIGAPSAAWAAYRPALPLADDVRRDVADATVEGHLTAVAWNIPPRNVAFTGRREQLAALRGHLQNMGPVVIMALHGMGGVGKSSLAVEYAHRFAEDYDIAWWIDAEQPAFVAEQLVSLGSLVGWTPNLSDVSAGATEVLRRLRVENRWLVVLDNVESPEEVARWLPQGPGHVLLTSRRPDWWQLAAAVEVDVFDRDESIALLRRISPAVSGADAGDIAREVGDLPLAVAQAAGVLSETGISARDYLKELRRGAAAVMAEGKPLSYPTSFAAAIKLSLGRMADDNAAAAQLVRLCSAFAAEPIPIELFSSEAAARLPQPLGPATVSAMDFRRVLGRVNRFGLAKVNESTMQLHRLTIMVVADQLDAHESSAVHASAQSLVAAATPGDSRHPESWPAWSRLMPHLLALEPANSENPSFRAAAWQGAWFLLERGELSLGRSITEDLYLRWRDRLGSDDTDTMHAAHGLASAHWRLGQHDRAEAISRDTYLRRRRLYGEDHADTLLSAVQYAWQLYEVGRFAEAYELNEDAVARLRRCKGMDSRLTLGATHNLAIMLRKLGDIEAAIALDEDTHGRRLRLLGKRHPHTLISVLTLVRLYRQAGQGIKAMEMCNEALATSRATLGVGHYITHDLAALKGVLLYDAGRLQEAQQVQQDTLDRRIEVLGAAHPHTVETAKDLARTLRALKKSRLAVQIEAKFPSSG</sequence>
<gene>
    <name evidence="3" type="ORF">J2S44_001208</name>
</gene>
<dbReference type="SUPFAM" id="SSF52540">
    <property type="entry name" value="P-loop containing nucleoside triphosphate hydrolases"/>
    <property type="match status" value="1"/>
</dbReference>
<dbReference type="Gene3D" id="1.25.40.10">
    <property type="entry name" value="Tetratricopeptide repeat domain"/>
    <property type="match status" value="2"/>
</dbReference>
<comment type="caution">
    <text evidence="3">The sequence shown here is derived from an EMBL/GenBank/DDBJ whole genome shotgun (WGS) entry which is preliminary data.</text>
</comment>
<dbReference type="AlphaFoldDB" id="A0AAE3ZJC7"/>
<dbReference type="EMBL" id="JAVDYC010000001">
    <property type="protein sequence ID" value="MDR7320958.1"/>
    <property type="molecule type" value="Genomic_DNA"/>
</dbReference>
<dbReference type="Gene3D" id="3.40.50.300">
    <property type="entry name" value="P-loop containing nucleotide triphosphate hydrolases"/>
    <property type="match status" value="1"/>
</dbReference>
<dbReference type="Proteomes" id="UP001183629">
    <property type="component" value="Unassembled WGS sequence"/>
</dbReference>
<name>A0AAE3ZJC7_9ACTN</name>
<evidence type="ECO:0000313" key="3">
    <source>
        <dbReference type="EMBL" id="MDR7320958.1"/>
    </source>
</evidence>
<dbReference type="SUPFAM" id="SSF48452">
    <property type="entry name" value="TPR-like"/>
    <property type="match status" value="2"/>
</dbReference>
<keyword evidence="1" id="KW-0732">Signal</keyword>
<dbReference type="RefSeq" id="WP_310409677.1">
    <property type="nucleotide sequence ID" value="NZ_JAVDYC010000001.1"/>
</dbReference>
<dbReference type="Pfam" id="PF13424">
    <property type="entry name" value="TPR_12"/>
    <property type="match status" value="3"/>
</dbReference>
<evidence type="ECO:0000313" key="4">
    <source>
        <dbReference type="Proteomes" id="UP001183629"/>
    </source>
</evidence>
<accession>A0AAE3ZJC7</accession>
<dbReference type="PANTHER" id="PTHR46082:SF6">
    <property type="entry name" value="AAA+ ATPASE DOMAIN-CONTAINING PROTEIN-RELATED"/>
    <property type="match status" value="1"/>
</dbReference>
<dbReference type="PANTHER" id="PTHR46082">
    <property type="entry name" value="ATP/GTP-BINDING PROTEIN-RELATED"/>
    <property type="match status" value="1"/>
</dbReference>
<keyword evidence="4" id="KW-1185">Reference proteome</keyword>
<evidence type="ECO:0000259" key="2">
    <source>
        <dbReference type="Pfam" id="PF00931"/>
    </source>
</evidence>
<dbReference type="Pfam" id="PF00931">
    <property type="entry name" value="NB-ARC"/>
    <property type="match status" value="1"/>
</dbReference>
<proteinExistence type="predicted"/>
<reference evidence="3 4" key="1">
    <citation type="submission" date="2023-07" db="EMBL/GenBank/DDBJ databases">
        <title>Sequencing the genomes of 1000 actinobacteria strains.</title>
        <authorList>
            <person name="Klenk H.-P."/>
        </authorList>
    </citation>
    <scope>NUCLEOTIDE SEQUENCE [LARGE SCALE GENOMIC DNA]</scope>
    <source>
        <strain evidence="3 4">DSM 44711</strain>
    </source>
</reference>
<dbReference type="InterPro" id="IPR027417">
    <property type="entry name" value="P-loop_NTPase"/>
</dbReference>
<feature type="signal peptide" evidence="1">
    <location>
        <begin position="1"/>
        <end position="25"/>
    </location>
</feature>
<dbReference type="GO" id="GO:0043531">
    <property type="term" value="F:ADP binding"/>
    <property type="evidence" value="ECO:0007669"/>
    <property type="project" value="InterPro"/>
</dbReference>
<dbReference type="PRINTS" id="PR00364">
    <property type="entry name" value="DISEASERSIST"/>
</dbReference>
<dbReference type="InterPro" id="IPR002182">
    <property type="entry name" value="NB-ARC"/>
</dbReference>
<dbReference type="InterPro" id="IPR053137">
    <property type="entry name" value="NLR-like"/>
</dbReference>
<evidence type="ECO:0000256" key="1">
    <source>
        <dbReference type="SAM" id="SignalP"/>
    </source>
</evidence>
<organism evidence="3 4">
    <name type="scientific">Catenuloplanes niger</name>
    <dbReference type="NCBI Taxonomy" id="587534"/>
    <lineage>
        <taxon>Bacteria</taxon>
        <taxon>Bacillati</taxon>
        <taxon>Actinomycetota</taxon>
        <taxon>Actinomycetes</taxon>
        <taxon>Micromonosporales</taxon>
        <taxon>Micromonosporaceae</taxon>
        <taxon>Catenuloplanes</taxon>
    </lineage>
</organism>
<protein>
    <submittedName>
        <fullName evidence="3">Tetratricopeptide (TPR) repeat protein</fullName>
    </submittedName>
</protein>